<evidence type="ECO:0000256" key="1">
    <source>
        <dbReference type="SAM" id="MobiDB-lite"/>
    </source>
</evidence>
<name>A0A645EFX1_9ZZZZ</name>
<feature type="compositionally biased region" description="Polar residues" evidence="1">
    <location>
        <begin position="1"/>
        <end position="12"/>
    </location>
</feature>
<evidence type="ECO:0000313" key="2">
    <source>
        <dbReference type="EMBL" id="MPM99512.1"/>
    </source>
</evidence>
<dbReference type="EMBL" id="VSSQ01045600">
    <property type="protein sequence ID" value="MPM99512.1"/>
    <property type="molecule type" value="Genomic_DNA"/>
</dbReference>
<proteinExistence type="predicted"/>
<organism evidence="2">
    <name type="scientific">bioreactor metagenome</name>
    <dbReference type="NCBI Taxonomy" id="1076179"/>
    <lineage>
        <taxon>unclassified sequences</taxon>
        <taxon>metagenomes</taxon>
        <taxon>ecological metagenomes</taxon>
    </lineage>
</organism>
<feature type="region of interest" description="Disordered" evidence="1">
    <location>
        <begin position="1"/>
        <end position="37"/>
    </location>
</feature>
<comment type="caution">
    <text evidence="2">The sequence shown here is derived from an EMBL/GenBank/DDBJ whole genome shotgun (WGS) entry which is preliminary data.</text>
</comment>
<accession>A0A645EFX1</accession>
<dbReference type="AlphaFoldDB" id="A0A645EFX1"/>
<sequence>MHQKEQQQSTQRGKAAVHGVDRSIGGGGSCRTPEGRSPDSVDDFFAFQIAVCGNAGQRDSAVGFAEGNADQRTDKEEHHDHIEHRALPAVFYRASKGDTQRGGNQQDREHLHNVTQRRRVFKWISRVCAEESAAVGAELFDCNLTCSRPHWQHLLCAGFECRNRMVCAKALHHALRYEKNRDDERQWQEHIERDSRQIDPETADRIALFADKPANQRIEHCNAGCRRDKVLHRQSQRLREVRKCRFTGVCLPVGIGDKAHRGVECKMPTGSGKTFRIQ</sequence>
<protein>
    <submittedName>
        <fullName evidence="2">Uncharacterized protein</fullName>
    </submittedName>
</protein>
<gene>
    <name evidence="2" type="ORF">SDC9_146704</name>
</gene>
<reference evidence="2" key="1">
    <citation type="submission" date="2019-08" db="EMBL/GenBank/DDBJ databases">
        <authorList>
            <person name="Kucharzyk K."/>
            <person name="Murdoch R.W."/>
            <person name="Higgins S."/>
            <person name="Loffler F."/>
        </authorList>
    </citation>
    <scope>NUCLEOTIDE SEQUENCE</scope>
</reference>